<dbReference type="InterPro" id="IPR016181">
    <property type="entry name" value="Acyl_CoA_acyltransferase"/>
</dbReference>
<name>A0A1C9WBB6_9GAMM</name>
<evidence type="ECO:0000259" key="1">
    <source>
        <dbReference type="PROSITE" id="PS51186"/>
    </source>
</evidence>
<dbReference type="InterPro" id="IPR000182">
    <property type="entry name" value="GNAT_dom"/>
</dbReference>
<dbReference type="STRING" id="1769779.AUP74_03072"/>
<dbReference type="Gene3D" id="3.40.630.30">
    <property type="match status" value="1"/>
</dbReference>
<sequence>MHDWQWSRFEDFTLQQLYTILRLRQAVFVEEQDCAYQDADGLDQLSWHLAAWKQGNGEAELQAYLRVVDPGLKYAEPSIGRVLTAKAARGTGLGRKLMARALSLCEEQFGQCAIRISAQLYLADFYREFGFAQVSEPYDEDGIPHIEMLRPGKQVQTSTTHQRE</sequence>
<dbReference type="Proteomes" id="UP000095672">
    <property type="component" value="Chromosome"/>
</dbReference>
<dbReference type="OrthoDB" id="9796171at2"/>
<proteinExistence type="predicted"/>
<feature type="domain" description="N-acetyltransferase" evidence="1">
    <location>
        <begin position="7"/>
        <end position="153"/>
    </location>
</feature>
<dbReference type="KEGG" id="micc:AUP74_03072"/>
<dbReference type="SUPFAM" id="SSF55729">
    <property type="entry name" value="Acyl-CoA N-acyltransferases (Nat)"/>
    <property type="match status" value="1"/>
</dbReference>
<dbReference type="EMBL" id="CP014143">
    <property type="protein sequence ID" value="AOS98438.1"/>
    <property type="molecule type" value="Genomic_DNA"/>
</dbReference>
<dbReference type="CDD" id="cd04301">
    <property type="entry name" value="NAT_SF"/>
    <property type="match status" value="1"/>
</dbReference>
<accession>A0A1C9WBB6</accession>
<protein>
    <submittedName>
        <fullName evidence="2">Putative acyltransferase</fullName>
    </submittedName>
</protein>
<keyword evidence="2" id="KW-0808">Transferase</keyword>
<organism evidence="2 3">
    <name type="scientific">Microbulbifer aggregans</name>
    <dbReference type="NCBI Taxonomy" id="1769779"/>
    <lineage>
        <taxon>Bacteria</taxon>
        <taxon>Pseudomonadati</taxon>
        <taxon>Pseudomonadota</taxon>
        <taxon>Gammaproteobacteria</taxon>
        <taxon>Cellvibrionales</taxon>
        <taxon>Microbulbiferaceae</taxon>
        <taxon>Microbulbifer</taxon>
    </lineage>
</organism>
<dbReference type="GO" id="GO:0016747">
    <property type="term" value="F:acyltransferase activity, transferring groups other than amino-acyl groups"/>
    <property type="evidence" value="ECO:0007669"/>
    <property type="project" value="InterPro"/>
</dbReference>
<keyword evidence="2" id="KW-0012">Acyltransferase</keyword>
<evidence type="ECO:0000313" key="2">
    <source>
        <dbReference type="EMBL" id="AOS98438.1"/>
    </source>
</evidence>
<evidence type="ECO:0000313" key="3">
    <source>
        <dbReference type="Proteomes" id="UP000095672"/>
    </source>
</evidence>
<gene>
    <name evidence="2" type="ORF">AUP74_03072</name>
</gene>
<dbReference type="PROSITE" id="PS51186">
    <property type="entry name" value="GNAT"/>
    <property type="match status" value="1"/>
</dbReference>
<dbReference type="PATRIC" id="fig|1769779.3.peg.3047"/>
<dbReference type="RefSeq" id="WP_069948300.1">
    <property type="nucleotide sequence ID" value="NZ_CP014143.1"/>
</dbReference>
<dbReference type="AlphaFoldDB" id="A0A1C9WBB6"/>
<keyword evidence="3" id="KW-1185">Reference proteome</keyword>
<dbReference type="Pfam" id="PF13673">
    <property type="entry name" value="Acetyltransf_10"/>
    <property type="match status" value="1"/>
</dbReference>
<reference evidence="3" key="1">
    <citation type="submission" date="2016-01" db="EMBL/GenBank/DDBJ databases">
        <title>Complete genome sequence of Microbulbifer sp. CCB-MM1, a halophile isolated from Matang Mangrove Forest, Perak.</title>
        <authorList>
            <person name="Moh T.H."/>
            <person name="Dinesh B."/>
            <person name="Lau N.-S."/>
            <person name="Go F."/>
            <person name="Alexander Chong S.-C."/>
        </authorList>
    </citation>
    <scope>NUCLEOTIDE SEQUENCE [LARGE SCALE GENOMIC DNA]</scope>
    <source>
        <strain evidence="3">CCB-MM1</strain>
    </source>
</reference>